<evidence type="ECO:0000256" key="4">
    <source>
        <dbReference type="ARBA" id="ARBA00022741"/>
    </source>
</evidence>
<dbReference type="PATRIC" id="fig|1429438.4.peg.2177"/>
<dbReference type="Gene3D" id="1.20.120.580">
    <property type="entry name" value="bsu32300-like"/>
    <property type="match status" value="1"/>
</dbReference>
<name>W4LT22_ENTF1</name>
<proteinExistence type="inferred from homology"/>
<dbReference type="GO" id="GO:0004540">
    <property type="term" value="F:RNA nuclease activity"/>
    <property type="evidence" value="ECO:0007669"/>
    <property type="project" value="InterPro"/>
</dbReference>
<protein>
    <recommendedName>
        <fullName evidence="9">DUF86 domain-containing protein</fullName>
    </recommendedName>
</protein>
<sequence>MVDNLLQHLHDIREAAGAIFRFASGKTFEDYEQDELLRSGIERKFEIIGEALNRVRRDTPAILDQIREHRSIISFRNILAHGYDSIDNRIVWGIINEDLGDLLEDVEQLIDKKEGYPC</sequence>
<evidence type="ECO:0000256" key="1">
    <source>
        <dbReference type="ARBA" id="ARBA00022553"/>
    </source>
</evidence>
<evidence type="ECO:0000256" key="6">
    <source>
        <dbReference type="ARBA" id="ARBA00024207"/>
    </source>
</evidence>
<dbReference type="GO" id="GO:0016787">
    <property type="term" value="F:hydrolase activity"/>
    <property type="evidence" value="ECO:0007669"/>
    <property type="project" value="UniProtKB-KW"/>
</dbReference>
<accession>W4LT22</accession>
<keyword evidence="4" id="KW-0547">Nucleotide-binding</keyword>
<evidence type="ECO:0000256" key="5">
    <source>
        <dbReference type="ARBA" id="ARBA00022801"/>
    </source>
</evidence>
<dbReference type="PANTHER" id="PTHR34139:SF1">
    <property type="entry name" value="RNASE MJ1380-RELATED"/>
    <property type="match status" value="1"/>
</dbReference>
<keyword evidence="8" id="KW-1185">Reference proteome</keyword>
<dbReference type="PANTHER" id="PTHR34139">
    <property type="entry name" value="UPF0331 PROTEIN MJ0127"/>
    <property type="match status" value="1"/>
</dbReference>
<keyword evidence="3" id="KW-0540">Nuclease</keyword>
<comment type="caution">
    <text evidence="7">The sequence shown here is derived from an EMBL/GenBank/DDBJ whole genome shotgun (WGS) entry which is preliminary data.</text>
</comment>
<dbReference type="Proteomes" id="UP000019141">
    <property type="component" value="Unassembled WGS sequence"/>
</dbReference>
<gene>
    <name evidence="7" type="ORF">ETSY1_10705</name>
</gene>
<keyword evidence="5" id="KW-0378">Hydrolase</keyword>
<dbReference type="InterPro" id="IPR037038">
    <property type="entry name" value="HepT-like_sf"/>
</dbReference>
<dbReference type="Pfam" id="PF01934">
    <property type="entry name" value="HepT-like"/>
    <property type="match status" value="1"/>
</dbReference>
<evidence type="ECO:0000313" key="8">
    <source>
        <dbReference type="Proteomes" id="UP000019141"/>
    </source>
</evidence>
<evidence type="ECO:0008006" key="9">
    <source>
        <dbReference type="Google" id="ProtNLM"/>
    </source>
</evidence>
<reference evidence="7 8" key="1">
    <citation type="journal article" date="2014" name="Nature">
        <title>An environmental bacterial taxon with a large and distinct metabolic repertoire.</title>
        <authorList>
            <person name="Wilson M.C."/>
            <person name="Mori T."/>
            <person name="Ruckert C."/>
            <person name="Uria A.R."/>
            <person name="Helf M.J."/>
            <person name="Takada K."/>
            <person name="Gernert C."/>
            <person name="Steffens U.A."/>
            <person name="Heycke N."/>
            <person name="Schmitt S."/>
            <person name="Rinke C."/>
            <person name="Helfrich E.J."/>
            <person name="Brachmann A.O."/>
            <person name="Gurgui C."/>
            <person name="Wakimoto T."/>
            <person name="Kracht M."/>
            <person name="Crusemann M."/>
            <person name="Hentschel U."/>
            <person name="Abe I."/>
            <person name="Matsunaga S."/>
            <person name="Kalinowski J."/>
            <person name="Takeyama H."/>
            <person name="Piel J."/>
        </authorList>
    </citation>
    <scope>NUCLEOTIDE SEQUENCE [LARGE SCALE GENOMIC DNA]</scope>
    <source>
        <strain evidence="8">TSY1</strain>
    </source>
</reference>
<dbReference type="EMBL" id="AZHW01000323">
    <property type="protein sequence ID" value="ETX00587.1"/>
    <property type="molecule type" value="Genomic_DNA"/>
</dbReference>
<dbReference type="GO" id="GO:0110001">
    <property type="term" value="C:toxin-antitoxin complex"/>
    <property type="evidence" value="ECO:0007669"/>
    <property type="project" value="InterPro"/>
</dbReference>
<organism evidence="7 8">
    <name type="scientific">Entotheonella factor</name>
    <dbReference type="NCBI Taxonomy" id="1429438"/>
    <lineage>
        <taxon>Bacteria</taxon>
        <taxon>Pseudomonadati</taxon>
        <taxon>Nitrospinota/Tectimicrobiota group</taxon>
        <taxon>Candidatus Tectimicrobiota</taxon>
        <taxon>Candidatus Entotheonellia</taxon>
        <taxon>Candidatus Entotheonellales</taxon>
        <taxon>Candidatus Entotheonellaceae</taxon>
        <taxon>Candidatus Entotheonella</taxon>
    </lineage>
</organism>
<dbReference type="GO" id="GO:0000166">
    <property type="term" value="F:nucleotide binding"/>
    <property type="evidence" value="ECO:0007669"/>
    <property type="project" value="UniProtKB-KW"/>
</dbReference>
<comment type="similarity">
    <text evidence="6">Belongs to the HepT RNase toxin family.</text>
</comment>
<dbReference type="InterPro" id="IPR051813">
    <property type="entry name" value="HepT_RNase_toxin"/>
</dbReference>
<keyword evidence="2" id="KW-1277">Toxin-antitoxin system</keyword>
<evidence type="ECO:0000256" key="2">
    <source>
        <dbReference type="ARBA" id="ARBA00022649"/>
    </source>
</evidence>
<dbReference type="HOGENOM" id="CLU_142825_3_2_7"/>
<evidence type="ECO:0000313" key="7">
    <source>
        <dbReference type="EMBL" id="ETX00587.1"/>
    </source>
</evidence>
<dbReference type="AlphaFoldDB" id="W4LT22"/>
<dbReference type="InterPro" id="IPR008201">
    <property type="entry name" value="HepT-like"/>
</dbReference>
<keyword evidence="1" id="KW-0597">Phosphoprotein</keyword>
<evidence type="ECO:0000256" key="3">
    <source>
        <dbReference type="ARBA" id="ARBA00022722"/>
    </source>
</evidence>